<feature type="compositionally biased region" description="Basic and acidic residues" evidence="1">
    <location>
        <begin position="1"/>
        <end position="23"/>
    </location>
</feature>
<protein>
    <submittedName>
        <fullName evidence="2">Uncharacterized protein</fullName>
    </submittedName>
</protein>
<evidence type="ECO:0000256" key="1">
    <source>
        <dbReference type="SAM" id="MobiDB-lite"/>
    </source>
</evidence>
<sequence>MSETPSKRQREETHLVEDNEQDPKRHKSLTHILSLLEDEEDEPNLDFSSILTTLQRELSGDSATSDEPSSLPTATSEFSHGGLKGDDEEDETERFMRHLLEASDDELGLPNRADGGGDELVHSGDEVALGGDGLWELDDEAANYYTLLQSELFM</sequence>
<feature type="region of interest" description="Disordered" evidence="1">
    <location>
        <begin position="101"/>
        <end position="120"/>
    </location>
</feature>
<name>A0A4S4EDY7_CAMSN</name>
<reference evidence="2 3" key="1">
    <citation type="journal article" date="2018" name="Proc. Natl. Acad. Sci. U.S.A.">
        <title>Draft genome sequence of Camellia sinensis var. sinensis provides insights into the evolution of the tea genome and tea quality.</title>
        <authorList>
            <person name="Wei C."/>
            <person name="Yang H."/>
            <person name="Wang S."/>
            <person name="Zhao J."/>
            <person name="Liu C."/>
            <person name="Gao L."/>
            <person name="Xia E."/>
            <person name="Lu Y."/>
            <person name="Tai Y."/>
            <person name="She G."/>
            <person name="Sun J."/>
            <person name="Cao H."/>
            <person name="Tong W."/>
            <person name="Gao Q."/>
            <person name="Li Y."/>
            <person name="Deng W."/>
            <person name="Jiang X."/>
            <person name="Wang W."/>
            <person name="Chen Q."/>
            <person name="Zhang S."/>
            <person name="Li H."/>
            <person name="Wu J."/>
            <person name="Wang P."/>
            <person name="Li P."/>
            <person name="Shi C."/>
            <person name="Zheng F."/>
            <person name="Jian J."/>
            <person name="Huang B."/>
            <person name="Shan D."/>
            <person name="Shi M."/>
            <person name="Fang C."/>
            <person name="Yue Y."/>
            <person name="Li F."/>
            <person name="Li D."/>
            <person name="Wei S."/>
            <person name="Han B."/>
            <person name="Jiang C."/>
            <person name="Yin Y."/>
            <person name="Xia T."/>
            <person name="Zhang Z."/>
            <person name="Bennetzen J.L."/>
            <person name="Zhao S."/>
            <person name="Wan X."/>
        </authorList>
    </citation>
    <scope>NUCLEOTIDE SEQUENCE [LARGE SCALE GENOMIC DNA]</scope>
    <source>
        <strain evidence="3">cv. Shuchazao</strain>
        <tissue evidence="2">Leaf</tissue>
    </source>
</reference>
<dbReference type="PANTHER" id="PTHR34539">
    <property type="entry name" value="T6J4.11 PROTEIN"/>
    <property type="match status" value="1"/>
</dbReference>
<keyword evidence="3" id="KW-1185">Reference proteome</keyword>
<accession>A0A4S4EDY7</accession>
<feature type="compositionally biased region" description="Polar residues" evidence="1">
    <location>
        <begin position="57"/>
        <end position="78"/>
    </location>
</feature>
<feature type="region of interest" description="Disordered" evidence="1">
    <location>
        <begin position="57"/>
        <end position="92"/>
    </location>
</feature>
<dbReference type="Proteomes" id="UP000306102">
    <property type="component" value="Unassembled WGS sequence"/>
</dbReference>
<gene>
    <name evidence="2" type="ORF">TEA_009360</name>
</gene>
<comment type="caution">
    <text evidence="2">The sequence shown here is derived from an EMBL/GenBank/DDBJ whole genome shotgun (WGS) entry which is preliminary data.</text>
</comment>
<proteinExistence type="predicted"/>
<evidence type="ECO:0000313" key="2">
    <source>
        <dbReference type="EMBL" id="THG14102.1"/>
    </source>
</evidence>
<organism evidence="2 3">
    <name type="scientific">Camellia sinensis var. sinensis</name>
    <name type="common">China tea</name>
    <dbReference type="NCBI Taxonomy" id="542762"/>
    <lineage>
        <taxon>Eukaryota</taxon>
        <taxon>Viridiplantae</taxon>
        <taxon>Streptophyta</taxon>
        <taxon>Embryophyta</taxon>
        <taxon>Tracheophyta</taxon>
        <taxon>Spermatophyta</taxon>
        <taxon>Magnoliopsida</taxon>
        <taxon>eudicotyledons</taxon>
        <taxon>Gunneridae</taxon>
        <taxon>Pentapetalae</taxon>
        <taxon>asterids</taxon>
        <taxon>Ericales</taxon>
        <taxon>Theaceae</taxon>
        <taxon>Camellia</taxon>
    </lineage>
</organism>
<dbReference type="AlphaFoldDB" id="A0A4S4EDY7"/>
<evidence type="ECO:0000313" key="3">
    <source>
        <dbReference type="Proteomes" id="UP000306102"/>
    </source>
</evidence>
<feature type="region of interest" description="Disordered" evidence="1">
    <location>
        <begin position="1"/>
        <end position="29"/>
    </location>
</feature>
<dbReference type="EMBL" id="SDRB02005547">
    <property type="protein sequence ID" value="THG14102.1"/>
    <property type="molecule type" value="Genomic_DNA"/>
</dbReference>
<dbReference type="PANTHER" id="PTHR34539:SF3">
    <property type="entry name" value="NAC DOMAIN-CONTAINING PROTEIN"/>
    <property type="match status" value="1"/>
</dbReference>